<sequence length="91" mass="10272">MSVVAGRKVLIDPYEWPRVLAARKAQRPPTDSWNYDPPWYDDIFTRGEGMHKRMSSMDGGGGEGEDGSMGKRLFVARIGKRMAHGYWARVG</sequence>
<reference evidence="1" key="1">
    <citation type="submission" date="2014-05" db="EMBL/GenBank/DDBJ databases">
        <title>The genome and life-stage specific transcriptomes of Globodera pallida elucidate key aspects of plant parasitism by a cyst nematode.</title>
        <authorList>
            <person name="Cotton J.A."/>
            <person name="Lilley C.J."/>
            <person name="Jones L.M."/>
            <person name="Kikuchi T."/>
            <person name="Reid A.J."/>
            <person name="Thorpe P."/>
            <person name="Tsai I.J."/>
            <person name="Beasley H."/>
            <person name="Blok V."/>
            <person name="Cock P.J.A."/>
            <person name="Van den Akker S.E."/>
            <person name="Holroyd N."/>
            <person name="Hunt M."/>
            <person name="Mantelin S."/>
            <person name="Naghra H."/>
            <person name="Pain A."/>
            <person name="Palomares-Rius J.E."/>
            <person name="Zarowiecki M."/>
            <person name="Berriman M."/>
            <person name="Jones J.T."/>
            <person name="Urwin P.E."/>
        </authorList>
    </citation>
    <scope>NUCLEOTIDE SEQUENCE [LARGE SCALE GENOMIC DNA]</scope>
    <source>
        <strain evidence="1">Lindley</strain>
    </source>
</reference>
<dbReference type="AlphaFoldDB" id="A0A183CN82"/>
<keyword evidence="1" id="KW-1185">Reference proteome</keyword>
<evidence type="ECO:0000313" key="1">
    <source>
        <dbReference type="Proteomes" id="UP000050741"/>
    </source>
</evidence>
<protein>
    <submittedName>
        <fullName evidence="2">Uncharacterized protein</fullName>
    </submittedName>
</protein>
<name>A0A183CN82_GLOPA</name>
<dbReference type="Proteomes" id="UP000050741">
    <property type="component" value="Unassembled WGS sequence"/>
</dbReference>
<proteinExistence type="predicted"/>
<dbReference type="WBParaSite" id="GPLIN_001433900">
    <property type="protein sequence ID" value="GPLIN_001433900"/>
    <property type="gene ID" value="GPLIN_001433900"/>
</dbReference>
<reference evidence="2" key="2">
    <citation type="submission" date="2016-06" db="UniProtKB">
        <authorList>
            <consortium name="WormBaseParasite"/>
        </authorList>
    </citation>
    <scope>IDENTIFICATION</scope>
</reference>
<organism evidence="1 2">
    <name type="scientific">Globodera pallida</name>
    <name type="common">Potato cyst nematode worm</name>
    <name type="synonym">Heterodera pallida</name>
    <dbReference type="NCBI Taxonomy" id="36090"/>
    <lineage>
        <taxon>Eukaryota</taxon>
        <taxon>Metazoa</taxon>
        <taxon>Ecdysozoa</taxon>
        <taxon>Nematoda</taxon>
        <taxon>Chromadorea</taxon>
        <taxon>Rhabditida</taxon>
        <taxon>Tylenchina</taxon>
        <taxon>Tylenchomorpha</taxon>
        <taxon>Tylenchoidea</taxon>
        <taxon>Heteroderidae</taxon>
        <taxon>Heteroderinae</taxon>
        <taxon>Globodera</taxon>
    </lineage>
</organism>
<accession>A0A183CN82</accession>
<evidence type="ECO:0000313" key="2">
    <source>
        <dbReference type="WBParaSite" id="GPLIN_001433900"/>
    </source>
</evidence>